<proteinExistence type="predicted"/>
<reference evidence="1" key="1">
    <citation type="journal article" date="2021" name="Mol. Plant Microbe Interact.">
        <title>Complete Genome Sequence of the Plant-Pathogenic Fungus Colletotrichum lupini.</title>
        <authorList>
            <person name="Baroncelli R."/>
            <person name="Pensec F."/>
            <person name="Da Lio D."/>
            <person name="Boufleur T."/>
            <person name="Vicente I."/>
            <person name="Sarrocco S."/>
            <person name="Picot A."/>
            <person name="Baraldi E."/>
            <person name="Sukno S."/>
            <person name="Thon M."/>
            <person name="Le Floch G."/>
        </authorList>
    </citation>
    <scope>NUCLEOTIDE SEQUENCE</scope>
    <source>
        <strain evidence="1">IMI 504893</strain>
    </source>
</reference>
<keyword evidence="2" id="KW-1185">Reference proteome</keyword>
<evidence type="ECO:0000313" key="2">
    <source>
        <dbReference type="Proteomes" id="UP000830671"/>
    </source>
</evidence>
<name>A0A9Q8SIH8_9PEZI</name>
<dbReference type="RefSeq" id="XP_049138758.1">
    <property type="nucleotide sequence ID" value="XM_049281615.1"/>
</dbReference>
<protein>
    <submittedName>
        <fullName evidence="1">Uncharacterized protein</fullName>
    </submittedName>
</protein>
<dbReference type="EMBL" id="CP019474">
    <property type="protein sequence ID" value="UQC77117.1"/>
    <property type="molecule type" value="Genomic_DNA"/>
</dbReference>
<dbReference type="KEGG" id="clup:CLUP02_02584"/>
<gene>
    <name evidence="1" type="ORF">CLUP02_02584</name>
</gene>
<sequence>MESIISKLLLLEPMPEYSLWEAGIRKPHRQRLPNRTIPTTNIYPSPLIASLALEAISGCQLNFSANHPKTLSSRKGWNEDQGQNNDDDEPLVQAYLDKKTNHFLAGSLRGWEPSSSQAKLAPFWLFCFSDITSFAVVPIARSHLKSDLVVTITDHGLTLR</sequence>
<dbReference type="AlphaFoldDB" id="A0A9Q8SIH8"/>
<accession>A0A9Q8SIH8</accession>
<dbReference type="Proteomes" id="UP000830671">
    <property type="component" value="Chromosome 2"/>
</dbReference>
<evidence type="ECO:0000313" key="1">
    <source>
        <dbReference type="EMBL" id="UQC77117.1"/>
    </source>
</evidence>
<organism evidence="1 2">
    <name type="scientific">Colletotrichum lupini</name>
    <dbReference type="NCBI Taxonomy" id="145971"/>
    <lineage>
        <taxon>Eukaryota</taxon>
        <taxon>Fungi</taxon>
        <taxon>Dikarya</taxon>
        <taxon>Ascomycota</taxon>
        <taxon>Pezizomycotina</taxon>
        <taxon>Sordariomycetes</taxon>
        <taxon>Hypocreomycetidae</taxon>
        <taxon>Glomerellales</taxon>
        <taxon>Glomerellaceae</taxon>
        <taxon>Colletotrichum</taxon>
        <taxon>Colletotrichum acutatum species complex</taxon>
    </lineage>
</organism>
<dbReference type="GeneID" id="73336625"/>